<sequence>MNVIVIPDGAMIVVPLIEKNGHTYLSPTNFSKYNNEVNLNPDFKVNLSSETPSGVRGRISLLMPLLDKADAAIILGRRPANYTRMYDVLNELILFCGNGCNNAHSLAVSIVSQMDIPILKLRYPTNREELIDLISKVNLFLKDFDPSIGDDLNADLKKDSEKLPLTDFEKIFNQSI</sequence>
<proteinExistence type="predicted"/>
<evidence type="ECO:0000313" key="2">
    <source>
        <dbReference type="Proteomes" id="UP000762703"/>
    </source>
</evidence>
<dbReference type="InterPro" id="IPR012356">
    <property type="entry name" value="Methan_mark_5"/>
</dbReference>
<evidence type="ECO:0000313" key="1">
    <source>
        <dbReference type="EMBL" id="MBE6505195.1"/>
    </source>
</evidence>
<dbReference type="Pfam" id="PF09885">
    <property type="entry name" value="DUF2112"/>
    <property type="match status" value="1"/>
</dbReference>
<reference evidence="1" key="1">
    <citation type="submission" date="2019-04" db="EMBL/GenBank/DDBJ databases">
        <title>Evolution of Biomass-Degrading Anaerobic Consortia Revealed by Metagenomics.</title>
        <authorList>
            <person name="Peng X."/>
        </authorList>
    </citation>
    <scope>NUCLEOTIDE SEQUENCE</scope>
    <source>
        <strain evidence="1">SIG12</strain>
    </source>
</reference>
<organism evidence="1 2">
    <name type="scientific">Methanobrevibacter millerae</name>
    <dbReference type="NCBI Taxonomy" id="230361"/>
    <lineage>
        <taxon>Archaea</taxon>
        <taxon>Methanobacteriati</taxon>
        <taxon>Methanobacteriota</taxon>
        <taxon>Methanomada group</taxon>
        <taxon>Methanobacteria</taxon>
        <taxon>Methanobacteriales</taxon>
        <taxon>Methanobacteriaceae</taxon>
        <taxon>Methanobrevibacter</taxon>
    </lineage>
</organism>
<comment type="caution">
    <text evidence="1">The sequence shown here is derived from an EMBL/GenBank/DDBJ whole genome shotgun (WGS) entry which is preliminary data.</text>
</comment>
<name>A0A8T3VFH0_9EURY</name>
<gene>
    <name evidence="1" type="ORF">E7Z73_05575</name>
</gene>
<dbReference type="Proteomes" id="UP000762703">
    <property type="component" value="Unassembled WGS sequence"/>
</dbReference>
<protein>
    <submittedName>
        <fullName evidence="1">DUF2112 domain-containing protein</fullName>
    </submittedName>
</protein>
<dbReference type="RefSeq" id="WP_303736837.1">
    <property type="nucleotide sequence ID" value="NZ_SUTE01000042.1"/>
</dbReference>
<dbReference type="AlphaFoldDB" id="A0A8T3VFH0"/>
<dbReference type="EMBL" id="SUTE01000042">
    <property type="protein sequence ID" value="MBE6505195.1"/>
    <property type="molecule type" value="Genomic_DNA"/>
</dbReference>
<accession>A0A8T3VFH0</accession>